<dbReference type="SUPFAM" id="SSF49899">
    <property type="entry name" value="Concanavalin A-like lectins/glucanases"/>
    <property type="match status" value="1"/>
</dbReference>
<organism evidence="1 2">
    <name type="scientific">Candidatus Yonathbacteria bacterium CG_4_9_14_0_8_um_filter_46_47</name>
    <dbReference type="NCBI Taxonomy" id="1975106"/>
    <lineage>
        <taxon>Bacteria</taxon>
        <taxon>Candidatus Yonathiibacteriota</taxon>
    </lineage>
</organism>
<evidence type="ECO:0000313" key="2">
    <source>
        <dbReference type="Proteomes" id="UP000229236"/>
    </source>
</evidence>
<dbReference type="Gene3D" id="2.60.120.200">
    <property type="match status" value="1"/>
</dbReference>
<comment type="caution">
    <text evidence="1">The sequence shown here is derived from an EMBL/GenBank/DDBJ whole genome shotgun (WGS) entry which is preliminary data.</text>
</comment>
<protein>
    <submittedName>
        <fullName evidence="1">Uncharacterized protein</fullName>
    </submittedName>
</protein>
<sequence>ELLHYKKGDTVWFSAWYYIEKGMPTSIMDIESSWMTGYPGMRIFVDESGLPSLELKAFSTPHFKQRGETVLLPIGKWFHIKTHFYLSEKEDGLAELWLDGQKIISGIGQTLPLADTVYNNLEVGISANAYDTNTILYVDDIVISHEPI</sequence>
<accession>A0A2M8D9Y2</accession>
<evidence type="ECO:0000313" key="1">
    <source>
        <dbReference type="EMBL" id="PJB83971.1"/>
    </source>
</evidence>
<dbReference type="AlphaFoldDB" id="A0A2M8D9Y2"/>
<proteinExistence type="predicted"/>
<dbReference type="Pfam" id="PF14099">
    <property type="entry name" value="Polysacc_lyase"/>
    <property type="match status" value="1"/>
</dbReference>
<dbReference type="Proteomes" id="UP000229236">
    <property type="component" value="Unassembled WGS sequence"/>
</dbReference>
<dbReference type="EMBL" id="PFTM01000012">
    <property type="protein sequence ID" value="PJB83971.1"/>
    <property type="molecule type" value="Genomic_DNA"/>
</dbReference>
<gene>
    <name evidence="1" type="ORF">CO088_00390</name>
</gene>
<feature type="non-terminal residue" evidence="1">
    <location>
        <position position="1"/>
    </location>
</feature>
<reference evidence="2" key="1">
    <citation type="submission" date="2017-09" db="EMBL/GenBank/DDBJ databases">
        <title>Depth-based differentiation of microbial function through sediment-hosted aquifers and enrichment of novel symbionts in the deep terrestrial subsurface.</title>
        <authorList>
            <person name="Probst A.J."/>
            <person name="Ladd B."/>
            <person name="Jarett J.K."/>
            <person name="Geller-Mcgrath D.E."/>
            <person name="Sieber C.M.K."/>
            <person name="Emerson J.B."/>
            <person name="Anantharaman K."/>
            <person name="Thomas B.C."/>
            <person name="Malmstrom R."/>
            <person name="Stieglmeier M."/>
            <person name="Klingl A."/>
            <person name="Woyke T."/>
            <person name="Ryan C.M."/>
            <person name="Banfield J.F."/>
        </authorList>
    </citation>
    <scope>NUCLEOTIDE SEQUENCE [LARGE SCALE GENOMIC DNA]</scope>
</reference>
<dbReference type="InterPro" id="IPR025975">
    <property type="entry name" value="Polysacc_lyase"/>
</dbReference>
<dbReference type="InterPro" id="IPR013320">
    <property type="entry name" value="ConA-like_dom_sf"/>
</dbReference>
<name>A0A2M8D9Y2_9BACT</name>